<comment type="caution">
    <text evidence="2">The sequence shown here is derived from an EMBL/GenBank/DDBJ whole genome shotgun (WGS) entry which is preliminary data.</text>
</comment>
<proteinExistence type="predicted"/>
<feature type="region of interest" description="Disordered" evidence="1">
    <location>
        <begin position="162"/>
        <end position="253"/>
    </location>
</feature>
<gene>
    <name evidence="2" type="ORF">DUNSADRAFT_17797</name>
</gene>
<protein>
    <submittedName>
        <fullName evidence="2">Uncharacterized protein</fullName>
    </submittedName>
</protein>
<keyword evidence="3" id="KW-1185">Reference proteome</keyword>
<dbReference type="EMBL" id="MU070324">
    <property type="protein sequence ID" value="KAF5828313.1"/>
    <property type="molecule type" value="Genomic_DNA"/>
</dbReference>
<organism evidence="2 3">
    <name type="scientific">Dunaliella salina</name>
    <name type="common">Green alga</name>
    <name type="synonym">Protococcus salinus</name>
    <dbReference type="NCBI Taxonomy" id="3046"/>
    <lineage>
        <taxon>Eukaryota</taxon>
        <taxon>Viridiplantae</taxon>
        <taxon>Chlorophyta</taxon>
        <taxon>core chlorophytes</taxon>
        <taxon>Chlorophyceae</taxon>
        <taxon>CS clade</taxon>
        <taxon>Chlamydomonadales</taxon>
        <taxon>Dunaliellaceae</taxon>
        <taxon>Dunaliella</taxon>
    </lineage>
</organism>
<feature type="region of interest" description="Disordered" evidence="1">
    <location>
        <begin position="70"/>
        <end position="148"/>
    </location>
</feature>
<evidence type="ECO:0000313" key="3">
    <source>
        <dbReference type="Proteomes" id="UP000815325"/>
    </source>
</evidence>
<accession>A0ABQ7G126</accession>
<evidence type="ECO:0000256" key="1">
    <source>
        <dbReference type="SAM" id="MobiDB-lite"/>
    </source>
</evidence>
<feature type="compositionally biased region" description="Low complexity" evidence="1">
    <location>
        <begin position="219"/>
        <end position="245"/>
    </location>
</feature>
<dbReference type="Proteomes" id="UP000815325">
    <property type="component" value="Unassembled WGS sequence"/>
</dbReference>
<reference evidence="2" key="1">
    <citation type="submission" date="2017-08" db="EMBL/GenBank/DDBJ databases">
        <authorList>
            <person name="Polle J.E."/>
            <person name="Barry K."/>
            <person name="Cushman J."/>
            <person name="Schmutz J."/>
            <person name="Tran D."/>
            <person name="Hathwaick L.T."/>
            <person name="Yim W.C."/>
            <person name="Jenkins J."/>
            <person name="Mckie-Krisberg Z.M."/>
            <person name="Prochnik S."/>
            <person name="Lindquist E."/>
            <person name="Dockter R.B."/>
            <person name="Adam C."/>
            <person name="Molina H."/>
            <person name="Bunkerborg J."/>
            <person name="Jin E."/>
            <person name="Buchheim M."/>
            <person name="Magnuson J."/>
        </authorList>
    </citation>
    <scope>NUCLEOTIDE SEQUENCE</scope>
    <source>
        <strain evidence="2">CCAP 19/18</strain>
    </source>
</reference>
<feature type="region of interest" description="Disordered" evidence="1">
    <location>
        <begin position="269"/>
        <end position="312"/>
    </location>
</feature>
<evidence type="ECO:0000313" key="2">
    <source>
        <dbReference type="EMBL" id="KAF5828313.1"/>
    </source>
</evidence>
<name>A0ABQ7G126_DUNSA</name>
<feature type="region of interest" description="Disordered" evidence="1">
    <location>
        <begin position="1"/>
        <end position="50"/>
    </location>
</feature>
<feature type="compositionally biased region" description="Basic and acidic residues" evidence="1">
    <location>
        <begin position="8"/>
        <end position="25"/>
    </location>
</feature>
<feature type="compositionally biased region" description="Basic and acidic residues" evidence="1">
    <location>
        <begin position="302"/>
        <end position="312"/>
    </location>
</feature>
<sequence>MSPVKSNRSPEDKRRQQEREEEVFRRYQVRRHHDDQPDYRYSQPSAKGPQVMLAQHLFSFDETHPGIASQHFKRSNQQEAELQAERQMMEIRRRRAEQAGGKPRPRPSSIPSPRQLQQDVYRMANKRHAGRGTLKTIEREGANITAQSRAIQRQALEAIEASKRKTMRLSRSPSPVNMRAYPPVGYGSPNRQRSVSAEPQGGAGYGYGSDGETYDEVYTRATPTRAAPARPLSAPFSRSPPARAPYQPYQFHPHDLPQQLRQQQRLQDAYTAFPQQGLRGEDSELPYSALGSGQASGYASDQEAHELEADDAVLERDRAVQASRDPDRAGRSLADHLAYASGVRPQGDEHLGPALSEQEFRLATGIFDPQKYEEYNRQAAREAAYNSLTQEERDLLEAKAREAQELEALMRQTWQEQDSWMDQYRTRLGPYEGYGPAIRSDFNSAQGCP</sequence>